<evidence type="ECO:0000313" key="2">
    <source>
        <dbReference type="EMBL" id="UNY97773.1"/>
    </source>
</evidence>
<evidence type="ECO:0000313" key="3">
    <source>
        <dbReference type="Proteomes" id="UP000829476"/>
    </source>
</evidence>
<sequence length="98" mass="12293">MFVRIVKMHFEEDKIEDFLSHFHKNKQYIRNFNGCRFLELYQDKNQPNIFFTYSYWEHEDDLEKYRHSELFKKVWKTTKEWFNAKPEAWSVHKVVSLP</sequence>
<proteinExistence type="predicted"/>
<dbReference type="Proteomes" id="UP000829476">
    <property type="component" value="Chromosome"/>
</dbReference>
<dbReference type="PROSITE" id="PS51725">
    <property type="entry name" value="ABM"/>
    <property type="match status" value="1"/>
</dbReference>
<dbReference type="InterPro" id="IPR007138">
    <property type="entry name" value="ABM_dom"/>
</dbReference>
<keyword evidence="2" id="KW-0560">Oxidoreductase</keyword>
<evidence type="ECO:0000259" key="1">
    <source>
        <dbReference type="PROSITE" id="PS51725"/>
    </source>
</evidence>
<dbReference type="EMBL" id="CP094326">
    <property type="protein sequence ID" value="UNY97773.1"/>
    <property type="molecule type" value="Genomic_DNA"/>
</dbReference>
<dbReference type="InterPro" id="IPR011008">
    <property type="entry name" value="Dimeric_a/b-barrel"/>
</dbReference>
<gene>
    <name evidence="2" type="ORF">MQE36_11825</name>
</gene>
<accession>A0ABY3YKT7</accession>
<protein>
    <submittedName>
        <fullName evidence="2">Antibiotic biosynthesis monooxygenase</fullName>
    </submittedName>
</protein>
<feature type="domain" description="ABM" evidence="1">
    <location>
        <begin position="2"/>
        <end position="91"/>
    </location>
</feature>
<dbReference type="Gene3D" id="3.30.70.100">
    <property type="match status" value="1"/>
</dbReference>
<dbReference type="Pfam" id="PF03992">
    <property type="entry name" value="ABM"/>
    <property type="match status" value="1"/>
</dbReference>
<name>A0ABY3YKT7_9FLAO</name>
<keyword evidence="3" id="KW-1185">Reference proteome</keyword>
<reference evidence="2 3" key="1">
    <citation type="journal article" date="2018" name="Int. J. Syst. Evol. Microbiol.">
        <title>Zhouia spongiae sp. nov., isolated from a marine sponge.</title>
        <authorList>
            <person name="Zhuang L."/>
            <person name="Lin B."/>
            <person name="Qin F."/>
            <person name="Luo L."/>
        </authorList>
    </citation>
    <scope>NUCLEOTIDE SEQUENCE [LARGE SCALE GENOMIC DNA]</scope>
    <source>
        <strain evidence="2 3">HN-Y44</strain>
    </source>
</reference>
<dbReference type="GO" id="GO:0004497">
    <property type="term" value="F:monooxygenase activity"/>
    <property type="evidence" value="ECO:0007669"/>
    <property type="project" value="UniProtKB-KW"/>
</dbReference>
<dbReference type="RefSeq" id="WP_242936184.1">
    <property type="nucleotide sequence ID" value="NZ_CP094326.1"/>
</dbReference>
<organism evidence="2 3">
    <name type="scientific">Zhouia spongiae</name>
    <dbReference type="NCBI Taxonomy" id="2202721"/>
    <lineage>
        <taxon>Bacteria</taxon>
        <taxon>Pseudomonadati</taxon>
        <taxon>Bacteroidota</taxon>
        <taxon>Flavobacteriia</taxon>
        <taxon>Flavobacteriales</taxon>
        <taxon>Flavobacteriaceae</taxon>
        <taxon>Zhouia</taxon>
    </lineage>
</organism>
<dbReference type="SUPFAM" id="SSF54909">
    <property type="entry name" value="Dimeric alpha+beta barrel"/>
    <property type="match status" value="1"/>
</dbReference>
<keyword evidence="2" id="KW-0503">Monooxygenase</keyword>